<gene>
    <name evidence="1" type="ORF">HMPREF9336_02035</name>
</gene>
<dbReference type="AlphaFoldDB" id="E5XRB3"/>
<dbReference type="Proteomes" id="UP000004816">
    <property type="component" value="Unassembled WGS sequence"/>
</dbReference>
<evidence type="ECO:0008006" key="3">
    <source>
        <dbReference type="Google" id="ProtNLM"/>
    </source>
</evidence>
<evidence type="ECO:0000313" key="2">
    <source>
        <dbReference type="Proteomes" id="UP000004816"/>
    </source>
</evidence>
<protein>
    <recommendedName>
        <fullName evidence="3">ATP/GTP-binding protein</fullName>
    </recommendedName>
</protein>
<reference evidence="1 2" key="1">
    <citation type="journal article" date="2011" name="Stand. Genomic Sci.">
        <title>High quality draft genome sequence of Segniliparus rugosus CDC 945(T)= (ATCC BAA-974(T)).</title>
        <authorList>
            <person name="Earl A.M."/>
            <person name="Desjardins C.A."/>
            <person name="Fitzgerald M.G."/>
            <person name="Arachchi H.M."/>
            <person name="Zeng Q."/>
            <person name="Mehta T."/>
            <person name="Griggs A."/>
            <person name="Birren B.W."/>
            <person name="Toney N.C."/>
            <person name="Carr J."/>
            <person name="Posey J."/>
            <person name="Butler W.R."/>
        </authorList>
    </citation>
    <scope>NUCLEOTIDE SEQUENCE [LARGE SCALE GENOMIC DNA]</scope>
    <source>
        <strain evidence="2">ATCC BAA-974 / DSM 45345 / CCUG 50838 / CIP 108380 / JCM 13579 / CDC 945</strain>
    </source>
</reference>
<name>E5XRB3_SEGRC</name>
<dbReference type="EMBL" id="ACZI02000002">
    <property type="protein sequence ID" value="EFV13116.2"/>
    <property type="molecule type" value="Genomic_DNA"/>
</dbReference>
<evidence type="ECO:0000313" key="1">
    <source>
        <dbReference type="EMBL" id="EFV13116.2"/>
    </source>
</evidence>
<proteinExistence type="predicted"/>
<accession>E5XRB3</accession>
<dbReference type="HOGENOM" id="CLU_133073_1_1_11"/>
<comment type="caution">
    <text evidence="1">The sequence shown here is derived from an EMBL/GenBank/DDBJ whole genome shotgun (WGS) entry which is preliminary data.</text>
</comment>
<keyword evidence="2" id="KW-1185">Reference proteome</keyword>
<dbReference type="STRING" id="679197.HMPREF9336_02035"/>
<sequence>MVSVPGAKATKVYRCPGCDHEIRVGEPHLVAWSAFDAAAGERRHWHRACWQARERRSPTRRR</sequence>
<organism evidence="1 2">
    <name type="scientific">Segniliparus rugosus (strain ATCC BAA-974 / DSM 45345 / CCUG 50838 / CIP 108380 / JCM 13579 / CDC 945)</name>
    <dbReference type="NCBI Taxonomy" id="679197"/>
    <lineage>
        <taxon>Bacteria</taxon>
        <taxon>Bacillati</taxon>
        <taxon>Actinomycetota</taxon>
        <taxon>Actinomycetes</taxon>
        <taxon>Mycobacteriales</taxon>
        <taxon>Segniliparaceae</taxon>
        <taxon>Segniliparus</taxon>
    </lineage>
</organism>